<dbReference type="EMBL" id="DACRBY010000020">
    <property type="protein sequence ID" value="HAS8541334.1"/>
    <property type="molecule type" value="Genomic_DNA"/>
</dbReference>
<dbReference type="AlphaFoldDB" id="A0A8H9N1X8"/>
<evidence type="ECO:0000256" key="1">
    <source>
        <dbReference type="SAM" id="MobiDB-lite"/>
    </source>
</evidence>
<name>A0A8H9N1X8_VIBVL</name>
<comment type="caution">
    <text evidence="2">The sequence shown here is derived from an EMBL/GenBank/DDBJ whole genome shotgun (WGS) entry which is preliminary data.</text>
</comment>
<proteinExistence type="predicted"/>
<accession>A0A8H9N1X8</accession>
<evidence type="ECO:0008006" key="3">
    <source>
        <dbReference type="Google" id="ProtNLM"/>
    </source>
</evidence>
<feature type="region of interest" description="Disordered" evidence="1">
    <location>
        <begin position="38"/>
        <end position="58"/>
    </location>
</feature>
<organism evidence="2">
    <name type="scientific">Vibrio vulnificus</name>
    <dbReference type="NCBI Taxonomy" id="672"/>
    <lineage>
        <taxon>Bacteria</taxon>
        <taxon>Pseudomonadati</taxon>
        <taxon>Pseudomonadota</taxon>
        <taxon>Gammaproteobacteria</taxon>
        <taxon>Vibrionales</taxon>
        <taxon>Vibrionaceae</taxon>
        <taxon>Vibrio</taxon>
    </lineage>
</organism>
<sequence length="552" mass="61337">MKLRFVPLVALSAISLTGCDSQAIADALKPITDAIEEINKPDSGEGATNPDPKPPVLENVDPPASFRFIGMVGTPEKSDGMSYLFKWGDAAGDSLEPVTYEICAREESFDTMHCDSLGSFVDLKAATVKLPYVPAIGSTTFYVKAERGGKTVLSNEYTYTVGDFQAQVLKVKGNNVDFSTVETGPIIGKPQEGAIVYTTEGDIEQPKTLEIMTYDPSGESGNKFLQRISVSDLSSVGIDETFYFNPPSGEAGFKKIGTKDSILVMLPIYKDGGRKGHVALVSDNEGEFKPLKYFSDVHFYETYRDGRLLTYRVTEKVSRNRYQTIMYVYLLHKGMDSIGTRGYELRRPNGSVSHVSDDESLVVIYFDNKHELYRLTDTSLEFIEDLGSGQKLFLDKAYYSYKVESNTLSLTNWFFDDAGATKGNSINIYDLPDNYGAPIAPSVKRSEDGEFLMFEGAHRMPPPDVEGGVGILPYIKVPVNADLSFKNEEEIRVYAFDTRVERSRYDLLFAFGRVAMSADQQHLIAHDGEYNYYIGNGEPLFGIPIEEESGER</sequence>
<dbReference type="PROSITE" id="PS51257">
    <property type="entry name" value="PROKAR_LIPOPROTEIN"/>
    <property type="match status" value="1"/>
</dbReference>
<evidence type="ECO:0000313" key="2">
    <source>
        <dbReference type="EMBL" id="HAS8541334.1"/>
    </source>
</evidence>
<reference evidence="2" key="2">
    <citation type="submission" date="2019-01" db="EMBL/GenBank/DDBJ databases">
        <authorList>
            <consortium name="NCBI Pathogen Detection Project"/>
        </authorList>
    </citation>
    <scope>NUCLEOTIDE SEQUENCE</scope>
    <source>
        <strain evidence="2">BCW_3452</strain>
    </source>
</reference>
<protein>
    <recommendedName>
        <fullName evidence="3">Lipoprotein</fullName>
    </recommendedName>
</protein>
<gene>
    <name evidence="2" type="ORF">I7730_16240</name>
</gene>
<dbReference type="Proteomes" id="UP000863257">
    <property type="component" value="Unassembled WGS sequence"/>
</dbReference>
<reference evidence="2" key="1">
    <citation type="journal article" date="2018" name="Genome Biol.">
        <title>SKESA: strategic k-mer extension for scrupulous assemblies.</title>
        <authorList>
            <person name="Souvorov A."/>
            <person name="Agarwala R."/>
            <person name="Lipman D.J."/>
        </authorList>
    </citation>
    <scope>NUCLEOTIDE SEQUENCE</scope>
    <source>
        <strain evidence="2">BCW_3452</strain>
    </source>
</reference>